<dbReference type="Proteomes" id="UP000018680">
    <property type="component" value="Chromosome"/>
</dbReference>
<evidence type="ECO:0000313" key="1">
    <source>
        <dbReference type="EMBL" id="AHC16135.1"/>
    </source>
</evidence>
<reference evidence="1 2" key="1">
    <citation type="journal article" date="2015" name="Stand. Genomic Sci.">
        <title>Complete genome sequence and description of Salinispira pacifica gen. nov., sp. nov., a novel spirochaete isolated form a hypersaline microbial mat.</title>
        <authorList>
            <person name="Ben Hania W."/>
            <person name="Joseph M."/>
            <person name="Schumann P."/>
            <person name="Bunk B."/>
            <person name="Fiebig A."/>
            <person name="Sproer C."/>
            <person name="Klenk H.P."/>
            <person name="Fardeau M.L."/>
            <person name="Spring S."/>
        </authorList>
    </citation>
    <scope>NUCLEOTIDE SEQUENCE [LARGE SCALE GENOMIC DNA]</scope>
    <source>
        <strain evidence="1 2">L21-RPul-D2</strain>
    </source>
</reference>
<keyword evidence="2" id="KW-1185">Reference proteome</keyword>
<sequence>MYFLFIQPFTRSRTKFSGGSGHLSSHGSIRYVKICLRGTTAGVDKARGQNASCGC</sequence>
<accession>V5WKG6</accession>
<protein>
    <submittedName>
        <fullName evidence="1">Uncharacterized protein</fullName>
    </submittedName>
</protein>
<organism evidence="1 2">
    <name type="scientific">Salinispira pacifica</name>
    <dbReference type="NCBI Taxonomy" id="1307761"/>
    <lineage>
        <taxon>Bacteria</taxon>
        <taxon>Pseudomonadati</taxon>
        <taxon>Spirochaetota</taxon>
        <taxon>Spirochaetia</taxon>
        <taxon>Spirochaetales</taxon>
        <taxon>Spirochaetaceae</taxon>
        <taxon>Salinispira</taxon>
    </lineage>
</organism>
<dbReference type="EMBL" id="CP006939">
    <property type="protein sequence ID" value="AHC16135.1"/>
    <property type="molecule type" value="Genomic_DNA"/>
</dbReference>
<evidence type="ECO:0000313" key="2">
    <source>
        <dbReference type="Proteomes" id="UP000018680"/>
    </source>
</evidence>
<dbReference type="KEGG" id="slr:L21SP2_2785"/>
<gene>
    <name evidence="1" type="ORF">L21SP2_2785</name>
</gene>
<name>V5WKG6_9SPIO</name>
<proteinExistence type="predicted"/>
<dbReference type="HOGENOM" id="CLU_3029825_0_0_12"/>
<dbReference type="STRING" id="1307761.L21SP2_2785"/>
<dbReference type="AlphaFoldDB" id="V5WKG6"/>